<feature type="non-terminal residue" evidence="2">
    <location>
        <position position="481"/>
    </location>
</feature>
<keyword evidence="3" id="KW-1185">Reference proteome</keyword>
<feature type="compositionally biased region" description="Low complexity" evidence="1">
    <location>
        <begin position="186"/>
        <end position="196"/>
    </location>
</feature>
<feature type="compositionally biased region" description="Basic and acidic residues" evidence="1">
    <location>
        <begin position="171"/>
        <end position="182"/>
    </location>
</feature>
<reference evidence="2" key="1">
    <citation type="journal article" date="2023" name="Mol. Phylogenet. Evol.">
        <title>Genome-scale phylogeny and comparative genomics of the fungal order Sordariales.</title>
        <authorList>
            <person name="Hensen N."/>
            <person name="Bonometti L."/>
            <person name="Westerberg I."/>
            <person name="Brannstrom I.O."/>
            <person name="Guillou S."/>
            <person name="Cros-Aarteil S."/>
            <person name="Calhoun S."/>
            <person name="Haridas S."/>
            <person name="Kuo A."/>
            <person name="Mondo S."/>
            <person name="Pangilinan J."/>
            <person name="Riley R."/>
            <person name="LaButti K."/>
            <person name="Andreopoulos B."/>
            <person name="Lipzen A."/>
            <person name="Chen C."/>
            <person name="Yan M."/>
            <person name="Daum C."/>
            <person name="Ng V."/>
            <person name="Clum A."/>
            <person name="Steindorff A."/>
            <person name="Ohm R.A."/>
            <person name="Martin F."/>
            <person name="Silar P."/>
            <person name="Natvig D.O."/>
            <person name="Lalanne C."/>
            <person name="Gautier V."/>
            <person name="Ament-Velasquez S.L."/>
            <person name="Kruys A."/>
            <person name="Hutchinson M.I."/>
            <person name="Powell A.J."/>
            <person name="Barry K."/>
            <person name="Miller A.N."/>
            <person name="Grigoriev I.V."/>
            <person name="Debuchy R."/>
            <person name="Gladieux P."/>
            <person name="Hiltunen Thoren M."/>
            <person name="Johannesson H."/>
        </authorList>
    </citation>
    <scope>NUCLEOTIDE SEQUENCE</scope>
    <source>
        <strain evidence="2">CBS 315.58</strain>
    </source>
</reference>
<evidence type="ECO:0000256" key="1">
    <source>
        <dbReference type="SAM" id="MobiDB-lite"/>
    </source>
</evidence>
<dbReference type="Proteomes" id="UP001303160">
    <property type="component" value="Unassembled WGS sequence"/>
</dbReference>
<reference evidence="2" key="2">
    <citation type="submission" date="2023-05" db="EMBL/GenBank/DDBJ databases">
        <authorList>
            <consortium name="Lawrence Berkeley National Laboratory"/>
            <person name="Steindorff A."/>
            <person name="Hensen N."/>
            <person name="Bonometti L."/>
            <person name="Westerberg I."/>
            <person name="Brannstrom I.O."/>
            <person name="Guillou S."/>
            <person name="Cros-Aarteil S."/>
            <person name="Calhoun S."/>
            <person name="Haridas S."/>
            <person name="Kuo A."/>
            <person name="Mondo S."/>
            <person name="Pangilinan J."/>
            <person name="Riley R."/>
            <person name="Labutti K."/>
            <person name="Andreopoulos B."/>
            <person name="Lipzen A."/>
            <person name="Chen C."/>
            <person name="Yanf M."/>
            <person name="Daum C."/>
            <person name="Ng V."/>
            <person name="Clum A."/>
            <person name="Ohm R."/>
            <person name="Martin F."/>
            <person name="Silar P."/>
            <person name="Natvig D."/>
            <person name="Lalanne C."/>
            <person name="Gautier V."/>
            <person name="Ament-Velasquez S.L."/>
            <person name="Kruys A."/>
            <person name="Hutchinson M.I."/>
            <person name="Powell A.J."/>
            <person name="Barry K."/>
            <person name="Miller A.N."/>
            <person name="Grigoriev I.V."/>
            <person name="Debuchy R."/>
            <person name="Gladieux P."/>
            <person name="Thoren M.H."/>
            <person name="Johannesson H."/>
        </authorList>
    </citation>
    <scope>NUCLEOTIDE SEQUENCE</scope>
    <source>
        <strain evidence="2">CBS 315.58</strain>
    </source>
</reference>
<feature type="compositionally biased region" description="Low complexity" evidence="1">
    <location>
        <begin position="422"/>
        <end position="437"/>
    </location>
</feature>
<accession>A0AAN6XHW6</accession>
<proteinExistence type="predicted"/>
<feature type="compositionally biased region" description="Low complexity" evidence="1">
    <location>
        <begin position="304"/>
        <end position="316"/>
    </location>
</feature>
<dbReference type="PANTHER" id="PTHR45691">
    <property type="entry name" value="PROTEIN DIAPHANOUS"/>
    <property type="match status" value="1"/>
</dbReference>
<feature type="compositionally biased region" description="Polar residues" evidence="1">
    <location>
        <begin position="381"/>
        <end position="392"/>
    </location>
</feature>
<feature type="compositionally biased region" description="Basic and acidic residues" evidence="1">
    <location>
        <begin position="103"/>
        <end position="113"/>
    </location>
</feature>
<dbReference type="InterPro" id="IPR051412">
    <property type="entry name" value="Formin_Homology_Diaphanous_sf"/>
</dbReference>
<evidence type="ECO:0000313" key="2">
    <source>
        <dbReference type="EMBL" id="KAK4198842.1"/>
    </source>
</evidence>
<feature type="compositionally biased region" description="Polar residues" evidence="1">
    <location>
        <begin position="271"/>
        <end position="287"/>
    </location>
</feature>
<feature type="region of interest" description="Disordered" evidence="1">
    <location>
        <begin position="416"/>
        <end position="481"/>
    </location>
</feature>
<name>A0AAN6XHW6_9PEZI</name>
<dbReference type="GO" id="GO:0005884">
    <property type="term" value="C:actin filament"/>
    <property type="evidence" value="ECO:0007669"/>
    <property type="project" value="TreeGrafter"/>
</dbReference>
<feature type="region of interest" description="Disordered" evidence="1">
    <location>
        <begin position="347"/>
        <end position="398"/>
    </location>
</feature>
<feature type="non-terminal residue" evidence="2">
    <location>
        <position position="1"/>
    </location>
</feature>
<organism evidence="2 3">
    <name type="scientific">Triangularia verruculosa</name>
    <dbReference type="NCBI Taxonomy" id="2587418"/>
    <lineage>
        <taxon>Eukaryota</taxon>
        <taxon>Fungi</taxon>
        <taxon>Dikarya</taxon>
        <taxon>Ascomycota</taxon>
        <taxon>Pezizomycotina</taxon>
        <taxon>Sordariomycetes</taxon>
        <taxon>Sordariomycetidae</taxon>
        <taxon>Sordariales</taxon>
        <taxon>Podosporaceae</taxon>
        <taxon>Triangularia</taxon>
    </lineage>
</organism>
<feature type="region of interest" description="Disordered" evidence="1">
    <location>
        <begin position="169"/>
        <end position="334"/>
    </location>
</feature>
<feature type="compositionally biased region" description="Basic residues" evidence="1">
    <location>
        <begin position="445"/>
        <end position="461"/>
    </location>
</feature>
<dbReference type="GO" id="GO:0030041">
    <property type="term" value="P:actin filament polymerization"/>
    <property type="evidence" value="ECO:0007669"/>
    <property type="project" value="TreeGrafter"/>
</dbReference>
<feature type="compositionally biased region" description="Pro residues" evidence="1">
    <location>
        <begin position="197"/>
        <end position="213"/>
    </location>
</feature>
<dbReference type="PANTHER" id="PTHR45691:SF6">
    <property type="entry name" value="PROTEIN DIAPHANOUS"/>
    <property type="match status" value="1"/>
</dbReference>
<protein>
    <submittedName>
        <fullName evidence="2">Uncharacterized protein</fullName>
    </submittedName>
</protein>
<dbReference type="AlphaFoldDB" id="A0AAN6XHW6"/>
<dbReference type="EMBL" id="MU863940">
    <property type="protein sequence ID" value="KAK4198842.1"/>
    <property type="molecule type" value="Genomic_DNA"/>
</dbReference>
<gene>
    <name evidence="2" type="ORF">QBC40DRAFT_330357</name>
</gene>
<feature type="compositionally biased region" description="Pro residues" evidence="1">
    <location>
        <begin position="294"/>
        <end position="303"/>
    </location>
</feature>
<feature type="compositionally biased region" description="Low complexity" evidence="1">
    <location>
        <begin position="79"/>
        <end position="91"/>
    </location>
</feature>
<feature type="region of interest" description="Disordered" evidence="1">
    <location>
        <begin position="70"/>
        <end position="128"/>
    </location>
</feature>
<feature type="compositionally biased region" description="Basic and acidic residues" evidence="1">
    <location>
        <begin position="462"/>
        <end position="481"/>
    </location>
</feature>
<sequence length="481" mass="51219">LDEVAEEIWLSEEAEEEVGVCGDGLGSASCPRPVVEAPRPLPPLPSAAFEGQDSWRRKPRFRPSLAVVRDVSPAPPLPSCSLALPPTTSTPNMAEASLEELGPADKGKGKAVDEGQTPRGPTFRQRAVTAPMDVETRLPFPSVAPPIPRLPSPLPSFVRRMMETSVAPPRLADRPLHPDLFRKRVPVATATKATPGPTTPTQPAPRARPPIPQLTPFIHPTSPQQSSTAPMAPTDRPVTPPQVAQPELKSRWSPSPQPSPTKVQKLMKAISFTSLRSQKSKTNLKDQPSSSSIPPVPALPPTTPSASKRSSNRSSAGTKKSSGSFGRGASPSHTSTWMAAASCLDPTFIGRNPSLITRPRTSSGRTERTEKTSSTSSTFSMPLSRQASTVTPEGSLAGIPPLPPLSSYSAFPPVPPMPSAPPTLSAGPSVPPMTVAPRTPPRPTGPRRKVSMPKMFLRKKKSGVDKKEEIVERKEGTGEED</sequence>
<evidence type="ECO:0000313" key="3">
    <source>
        <dbReference type="Proteomes" id="UP001303160"/>
    </source>
</evidence>
<comment type="caution">
    <text evidence="2">The sequence shown here is derived from an EMBL/GenBank/DDBJ whole genome shotgun (WGS) entry which is preliminary data.</text>
</comment>